<feature type="compositionally biased region" description="Low complexity" evidence="2">
    <location>
        <begin position="47"/>
        <end position="65"/>
    </location>
</feature>
<evidence type="ECO:0000313" key="4">
    <source>
        <dbReference type="EMBL" id="CAG6697406.1"/>
    </source>
</evidence>
<feature type="region of interest" description="Disordered" evidence="2">
    <location>
        <begin position="328"/>
        <end position="393"/>
    </location>
</feature>
<dbReference type="Gene3D" id="3.10.20.360">
    <property type="entry name" value="CKK domain"/>
    <property type="match status" value="1"/>
</dbReference>
<protein>
    <submittedName>
        <fullName evidence="4">Patronin</fullName>
    </submittedName>
</protein>
<feature type="compositionally biased region" description="Low complexity" evidence="2">
    <location>
        <begin position="149"/>
        <end position="161"/>
    </location>
</feature>
<dbReference type="GO" id="GO:0007026">
    <property type="term" value="P:negative regulation of microtubule depolymerization"/>
    <property type="evidence" value="ECO:0007669"/>
    <property type="project" value="TreeGrafter"/>
</dbReference>
<organism evidence="4">
    <name type="scientific">Cacopsylla melanoneura</name>
    <dbReference type="NCBI Taxonomy" id="428564"/>
    <lineage>
        <taxon>Eukaryota</taxon>
        <taxon>Metazoa</taxon>
        <taxon>Ecdysozoa</taxon>
        <taxon>Arthropoda</taxon>
        <taxon>Hexapoda</taxon>
        <taxon>Insecta</taxon>
        <taxon>Pterygota</taxon>
        <taxon>Neoptera</taxon>
        <taxon>Paraneoptera</taxon>
        <taxon>Hemiptera</taxon>
        <taxon>Sternorrhyncha</taxon>
        <taxon>Psylloidea</taxon>
        <taxon>Psyllidae</taxon>
        <taxon>Psyllinae</taxon>
        <taxon>Cacopsylla</taxon>
    </lineage>
</organism>
<feature type="compositionally biased region" description="Basic and acidic residues" evidence="2">
    <location>
        <begin position="252"/>
        <end position="291"/>
    </location>
</feature>
<feature type="compositionally biased region" description="Basic residues" evidence="2">
    <location>
        <begin position="108"/>
        <end position="121"/>
    </location>
</feature>
<dbReference type="GO" id="GO:0051011">
    <property type="term" value="F:microtubule minus-end binding"/>
    <property type="evidence" value="ECO:0007669"/>
    <property type="project" value="TreeGrafter"/>
</dbReference>
<dbReference type="PROSITE" id="PS51508">
    <property type="entry name" value="CKK"/>
    <property type="match status" value="1"/>
</dbReference>
<feature type="region of interest" description="Disordered" evidence="2">
    <location>
        <begin position="246"/>
        <end position="291"/>
    </location>
</feature>
<dbReference type="Pfam" id="PF08683">
    <property type="entry name" value="CAMSAP_CKK"/>
    <property type="match status" value="1"/>
</dbReference>
<dbReference type="PANTHER" id="PTHR21595:SF0">
    <property type="entry name" value="PATRONIN"/>
    <property type="match status" value="1"/>
</dbReference>
<sequence length="666" mass="73496">MEPQSISFIGTEDEEEDLSQGLSKMNITSGSRTYRIPSPTRQHVRNSISHQQQSLSSSGKQSPISTSTPKGAAQSPVSLASLGAQQGTPQGQPEKGFYISFDDDVAPKRPKPPLRAKKSPKKDRGLTQVLTDSYLHNIENQSGHLNDNGPLGPSHPLSHSPPSKPNVIHSRPNVIHCSSPTSPNSSSGSECTKTYNKYTSGSPAPHQTNGPAQQNGPALIIDPELVNTDPVTMDEMERKKERIMLQSLQRRQQQEEMKIRKELEAQRRRDVEKRKADEKERKKQEMEARRAAILESHRIKKALEKAEMEGDKEALYSLRALQQNLNLNNSHLNNSSSNSSSQGPPRLRGSKPSTSRPRPKTIHIDNHSSSDLADGMITPGSRGGKGSTSNLSVLSNASSNMRRDYYRGSQDCLAETRRTSSASFISDFGDDSRGTSPGRTMGRRGSYKTTSRGSSCDQDSMLYRGGGGGGDTDSGLGLGTPLRRAPSPHHPSSPSGPGSLPLHRIRNRFDDTVSESGSDYCGPRLYKQPTTKSNRGIILNAVEYCVFPGAVNRDAKHRVLDEIHRSETRHFLILFRDARCQFRALYAYTPDSEDGIEVVKLYGTGPKVVTDRMFDQFFKYNSGGKTFAQIHTKHLTVTIDAFTIHNSLWQGKKVNLPNKRDMSLVI</sequence>
<feature type="compositionally biased region" description="Polar residues" evidence="2">
    <location>
        <begin position="447"/>
        <end position="458"/>
    </location>
</feature>
<evidence type="ECO:0000256" key="2">
    <source>
        <dbReference type="SAM" id="MobiDB-lite"/>
    </source>
</evidence>
<comment type="domain">
    <text evidence="1">The CKK domain binds microtubules.</text>
</comment>
<feature type="compositionally biased region" description="Low complexity" evidence="2">
    <location>
        <begin position="328"/>
        <end position="342"/>
    </location>
</feature>
<proteinExistence type="inferred from homology"/>
<dbReference type="SMART" id="SM01051">
    <property type="entry name" value="CAMSAP_CKK"/>
    <property type="match status" value="1"/>
</dbReference>
<dbReference type="CDD" id="cd22249">
    <property type="entry name" value="UDM1_RNF168_RNF169-like"/>
    <property type="match status" value="1"/>
</dbReference>
<dbReference type="AlphaFoldDB" id="A0A8D8U529"/>
<dbReference type="PANTHER" id="PTHR21595">
    <property type="entry name" value="PATRONIN"/>
    <property type="match status" value="1"/>
</dbReference>
<dbReference type="EMBL" id="HBUF01333194">
    <property type="protein sequence ID" value="CAG6697406.1"/>
    <property type="molecule type" value="Transcribed_RNA"/>
</dbReference>
<feature type="region of interest" description="Disordered" evidence="2">
    <location>
        <begin position="1"/>
        <end position="20"/>
    </location>
</feature>
<dbReference type="InterPro" id="IPR014797">
    <property type="entry name" value="CKK_CAMSAP"/>
</dbReference>
<evidence type="ECO:0000256" key="1">
    <source>
        <dbReference type="PROSITE-ProRule" id="PRU00841"/>
    </source>
</evidence>
<dbReference type="InterPro" id="IPR038209">
    <property type="entry name" value="CKK_dom_sf"/>
</dbReference>
<feature type="region of interest" description="Disordered" evidence="2">
    <location>
        <begin position="25"/>
        <end position="227"/>
    </location>
</feature>
<feature type="domain" description="CKK" evidence="3">
    <location>
        <begin position="522"/>
        <end position="659"/>
    </location>
</feature>
<comment type="similarity">
    <text evidence="1">Belongs to the CAMSAP1 family.</text>
</comment>
<dbReference type="EMBL" id="HBUF01333192">
    <property type="protein sequence ID" value="CAG6697400.1"/>
    <property type="molecule type" value="Transcribed_RNA"/>
</dbReference>
<dbReference type="GO" id="GO:0036449">
    <property type="term" value="C:microtubule minus-end"/>
    <property type="evidence" value="ECO:0007669"/>
    <property type="project" value="TreeGrafter"/>
</dbReference>
<dbReference type="GO" id="GO:0005516">
    <property type="term" value="F:calmodulin binding"/>
    <property type="evidence" value="ECO:0007669"/>
    <property type="project" value="InterPro"/>
</dbReference>
<dbReference type="GO" id="GO:0031122">
    <property type="term" value="P:cytoplasmic microtubule organization"/>
    <property type="evidence" value="ECO:0007669"/>
    <property type="project" value="TreeGrafter"/>
</dbReference>
<dbReference type="SUPFAM" id="SSF50346">
    <property type="entry name" value="PRC-barrel domain"/>
    <property type="match status" value="1"/>
</dbReference>
<reference evidence="4" key="1">
    <citation type="submission" date="2021-05" db="EMBL/GenBank/DDBJ databases">
        <authorList>
            <person name="Alioto T."/>
            <person name="Alioto T."/>
            <person name="Gomez Garrido J."/>
        </authorList>
    </citation>
    <scope>NUCLEOTIDE SEQUENCE</scope>
</reference>
<accession>A0A8D8U529</accession>
<feature type="compositionally biased region" description="Low complexity" evidence="2">
    <location>
        <begin position="479"/>
        <end position="502"/>
    </location>
</feature>
<feature type="compositionally biased region" description="Low complexity" evidence="2">
    <location>
        <begin position="178"/>
        <end position="189"/>
    </location>
</feature>
<name>A0A8D8U529_9HEMI</name>
<feature type="region of interest" description="Disordered" evidence="2">
    <location>
        <begin position="417"/>
        <end position="504"/>
    </location>
</feature>
<feature type="compositionally biased region" description="Polar residues" evidence="2">
    <location>
        <begin position="190"/>
        <end position="216"/>
    </location>
</feature>
<dbReference type="EMBL" id="HBUF01333191">
    <property type="protein sequence ID" value="CAG6697396.1"/>
    <property type="molecule type" value="Transcribed_RNA"/>
</dbReference>
<feature type="compositionally biased region" description="Polar residues" evidence="2">
    <location>
        <begin position="75"/>
        <end position="91"/>
    </location>
</feature>
<keyword evidence="1" id="KW-0493">Microtubule</keyword>
<dbReference type="InterPro" id="IPR032940">
    <property type="entry name" value="CAMSAP"/>
</dbReference>
<dbReference type="FunFam" id="3.10.20.360:FF:000002">
    <property type="entry name" value="Patronin, isoform M"/>
    <property type="match status" value="1"/>
</dbReference>
<feature type="compositionally biased region" description="Gly residues" evidence="2">
    <location>
        <begin position="464"/>
        <end position="478"/>
    </location>
</feature>
<dbReference type="InterPro" id="IPR011033">
    <property type="entry name" value="PRC_barrel-like_sf"/>
</dbReference>
<evidence type="ECO:0000259" key="3">
    <source>
        <dbReference type="PROSITE" id="PS51508"/>
    </source>
</evidence>